<dbReference type="NCBIfam" id="TIGR00051">
    <property type="entry name" value="YbgC/FadM family acyl-CoA thioesterase"/>
    <property type="match status" value="1"/>
</dbReference>
<dbReference type="PANTHER" id="PTHR31793">
    <property type="entry name" value="4-HYDROXYBENZOYL-COA THIOESTERASE FAMILY MEMBER"/>
    <property type="match status" value="1"/>
</dbReference>
<proteinExistence type="inferred from homology"/>
<evidence type="ECO:0000256" key="2">
    <source>
        <dbReference type="ARBA" id="ARBA00022801"/>
    </source>
</evidence>
<name>A0AA95KLU9_9GAMM</name>
<dbReference type="InterPro" id="IPR014166">
    <property type="entry name" value="Tol-Pal_acyl-CoA_thioesterase"/>
</dbReference>
<evidence type="ECO:0000259" key="3">
    <source>
        <dbReference type="Pfam" id="PF03061"/>
    </source>
</evidence>
<dbReference type="AlphaFoldDB" id="A0AA95KLU9"/>
<evidence type="ECO:0000313" key="4">
    <source>
        <dbReference type="EMBL" id="WGZ92342.1"/>
    </source>
</evidence>
<dbReference type="NCBIfam" id="TIGR02799">
    <property type="entry name" value="thio_ybgC"/>
    <property type="match status" value="1"/>
</dbReference>
<dbReference type="SUPFAM" id="SSF54637">
    <property type="entry name" value="Thioesterase/thiol ester dehydrase-isomerase"/>
    <property type="match status" value="1"/>
</dbReference>
<dbReference type="KEGG" id="tdu:QJT80_00475"/>
<dbReference type="InterPro" id="IPR029069">
    <property type="entry name" value="HotDog_dom_sf"/>
</dbReference>
<sequence>MNEFPWPVRVYYEDTDAGGVVYHANYLKFMERARTEWLRLLGFEQDALIADWGIIFVVAHLELAYRKPARFNEQLTVITTIDELGKTSITFKQVIVRHTQGGEMETLTTGTVKVVCVDAEKFRPKAIPIEIKGLLQ</sequence>
<dbReference type="CDD" id="cd00586">
    <property type="entry name" value="4HBT"/>
    <property type="match status" value="1"/>
</dbReference>
<dbReference type="PIRSF" id="PIRSF003230">
    <property type="entry name" value="YbgC"/>
    <property type="match status" value="1"/>
</dbReference>
<dbReference type="InterPro" id="IPR050563">
    <property type="entry name" value="4-hydroxybenzoyl-CoA_TE"/>
</dbReference>
<dbReference type="Pfam" id="PF03061">
    <property type="entry name" value="4HBT"/>
    <property type="match status" value="1"/>
</dbReference>
<accession>A0AA95KLU9</accession>
<feature type="domain" description="Thioesterase" evidence="3">
    <location>
        <begin position="18"/>
        <end position="99"/>
    </location>
</feature>
<gene>
    <name evidence="4" type="primary">ybgC</name>
    <name evidence="4" type="ORF">QJT80_00475</name>
</gene>
<protein>
    <submittedName>
        <fullName evidence="4">Tol-pal system-associated acyl-CoA thioesterase</fullName>
    </submittedName>
</protein>
<dbReference type="FunFam" id="3.10.129.10:FF:000004">
    <property type="entry name" value="Tol-pal system-associated acyl-CoA thioesterase"/>
    <property type="match status" value="1"/>
</dbReference>
<dbReference type="Gene3D" id="3.10.129.10">
    <property type="entry name" value="Hotdog Thioesterase"/>
    <property type="match status" value="1"/>
</dbReference>
<dbReference type="PANTHER" id="PTHR31793:SF37">
    <property type="entry name" value="ACYL-COA THIOESTER HYDROLASE YBGC"/>
    <property type="match status" value="1"/>
</dbReference>
<reference evidence="4" key="2">
    <citation type="submission" date="2023-04" db="EMBL/GenBank/DDBJ databases">
        <authorList>
            <person name="Beletskiy A.V."/>
            <person name="Mardanov A.V."/>
            <person name="Ravin N.V."/>
        </authorList>
    </citation>
    <scope>NUCLEOTIDE SEQUENCE</scope>
    <source>
        <strain evidence="4">GKL-01</strain>
    </source>
</reference>
<evidence type="ECO:0000256" key="1">
    <source>
        <dbReference type="ARBA" id="ARBA00005953"/>
    </source>
</evidence>
<dbReference type="InterPro" id="IPR006683">
    <property type="entry name" value="Thioestr_dom"/>
</dbReference>
<reference evidence="4" key="1">
    <citation type="journal article" date="2023" name="Int. J. Mol. Sci.">
        <title>Metagenomics Revealed a New Genus 'Candidatus Thiocaldithrix dubininis' gen. nov., sp. nov. and a New Species 'Candidatus Thiothrix putei' sp. nov. in the Family Thiotrichaceae, Some Members of Which Have Traits of Both Na+- and H+-Motive Energetics.</title>
        <authorList>
            <person name="Ravin N.V."/>
            <person name="Muntyan M.S."/>
            <person name="Smolyakov D.D."/>
            <person name="Rudenko T.S."/>
            <person name="Beletsky A.V."/>
            <person name="Mardanov A.V."/>
            <person name="Grabovich M.Y."/>
        </authorList>
    </citation>
    <scope>NUCLEOTIDE SEQUENCE</scope>
    <source>
        <strain evidence="4">GKL-01</strain>
    </source>
</reference>
<dbReference type="Proteomes" id="UP001300672">
    <property type="component" value="Chromosome"/>
</dbReference>
<dbReference type="InterPro" id="IPR008272">
    <property type="entry name" value="HB-CoA_thioesterase_AS"/>
</dbReference>
<comment type="similarity">
    <text evidence="1">Belongs to the 4-hydroxybenzoyl-CoA thioesterase family.</text>
</comment>
<dbReference type="PROSITE" id="PS01328">
    <property type="entry name" value="4HBCOA_THIOESTERASE"/>
    <property type="match status" value="1"/>
</dbReference>
<dbReference type="InterPro" id="IPR006684">
    <property type="entry name" value="YbgC/YbaW"/>
</dbReference>
<dbReference type="GO" id="GO:0047617">
    <property type="term" value="F:fatty acyl-CoA hydrolase activity"/>
    <property type="evidence" value="ECO:0007669"/>
    <property type="project" value="TreeGrafter"/>
</dbReference>
<dbReference type="EMBL" id="CP124755">
    <property type="protein sequence ID" value="WGZ92342.1"/>
    <property type="molecule type" value="Genomic_DNA"/>
</dbReference>
<organism evidence="4">
    <name type="scientific">Candidatus Thiocaldithrix dubininis</name>
    <dbReference type="NCBI Taxonomy" id="3080823"/>
    <lineage>
        <taxon>Bacteria</taxon>
        <taxon>Pseudomonadati</taxon>
        <taxon>Pseudomonadota</taxon>
        <taxon>Gammaproteobacteria</taxon>
        <taxon>Thiotrichales</taxon>
        <taxon>Thiotrichaceae</taxon>
        <taxon>Candidatus Thiocaldithrix</taxon>
    </lineage>
</organism>
<keyword evidence="2" id="KW-0378">Hydrolase</keyword>